<evidence type="ECO:0000256" key="6">
    <source>
        <dbReference type="ARBA" id="ARBA00023315"/>
    </source>
</evidence>
<feature type="compositionally biased region" description="Low complexity" evidence="7">
    <location>
        <begin position="332"/>
        <end position="342"/>
    </location>
</feature>
<keyword evidence="5" id="KW-0472">Membrane</keyword>
<feature type="region of interest" description="Disordered" evidence="7">
    <location>
        <begin position="323"/>
        <end position="342"/>
    </location>
</feature>
<dbReference type="InterPro" id="IPR014548">
    <property type="entry name" value="Ac_Trasf"/>
</dbReference>
<keyword evidence="9" id="KW-1185">Reference proteome</keyword>
<name>A0ABU9BRH8_9BURK</name>
<comment type="subcellular location">
    <subcellularLocation>
        <location evidence="1">Cell inner membrane</location>
    </subcellularLocation>
</comment>
<evidence type="ECO:0000313" key="8">
    <source>
        <dbReference type="EMBL" id="MEK8031530.1"/>
    </source>
</evidence>
<evidence type="ECO:0000256" key="3">
    <source>
        <dbReference type="ARBA" id="ARBA00022519"/>
    </source>
</evidence>
<dbReference type="EMBL" id="JBBUTG010000005">
    <property type="protein sequence ID" value="MEK8031530.1"/>
    <property type="molecule type" value="Genomic_DNA"/>
</dbReference>
<dbReference type="PIRSF" id="PIRSF028561">
    <property type="entry name" value="Ac_Trasf"/>
    <property type="match status" value="1"/>
</dbReference>
<dbReference type="PANTHER" id="PTHR30606">
    <property type="entry name" value="LIPID A BIOSYNTHESIS LAUROYL ACYLTRANSFERASE"/>
    <property type="match status" value="1"/>
</dbReference>
<comment type="caution">
    <text evidence="8">The sequence shown here is derived from an EMBL/GenBank/DDBJ whole genome shotgun (WGS) entry which is preliminary data.</text>
</comment>
<keyword evidence="2" id="KW-1003">Cell membrane</keyword>
<evidence type="ECO:0000256" key="1">
    <source>
        <dbReference type="ARBA" id="ARBA00004533"/>
    </source>
</evidence>
<protein>
    <submittedName>
        <fullName evidence="8">Acyl-CoA synthetase</fullName>
    </submittedName>
</protein>
<evidence type="ECO:0000256" key="4">
    <source>
        <dbReference type="ARBA" id="ARBA00022679"/>
    </source>
</evidence>
<evidence type="ECO:0000313" key="9">
    <source>
        <dbReference type="Proteomes" id="UP001371218"/>
    </source>
</evidence>
<keyword evidence="3" id="KW-0997">Cell inner membrane</keyword>
<dbReference type="RefSeq" id="WP_341425907.1">
    <property type="nucleotide sequence ID" value="NZ_JBBUTG010000005.1"/>
</dbReference>
<dbReference type="InterPro" id="IPR004960">
    <property type="entry name" value="LipA_acyltrans"/>
</dbReference>
<dbReference type="PANTHER" id="PTHR30606:SF9">
    <property type="entry name" value="LIPID A BIOSYNTHESIS LAUROYLTRANSFERASE"/>
    <property type="match status" value="1"/>
</dbReference>
<proteinExistence type="predicted"/>
<dbReference type="Pfam" id="PF03279">
    <property type="entry name" value="Lip_A_acyltrans"/>
    <property type="match status" value="1"/>
</dbReference>
<sequence length="342" mass="37177">MSGADTSSSDWSQTRERSNALALRIISWVAVHGGRRAARVLLWPITAYFLLFAASARRHSARYLARALGRAPTWRDQWRHFHTFASTVLDRVYFLREASDCFDLTITGTPELKRALEAGHGAFLVGGHLGSFEALAAAGRSQGCSNIAMVMYPDNARMINAALQAIAPQFEMRIIPLGQRGTTLAIRDWLDEGGLVGLLADRTLPGAGQRDTVHRLPFLGRSAPFADGPFRLAQVLRRPVFFMAGLYNGGRAYDVRFELLADFSVPAVDAADRHAQVQTAVEAYAARLEALCAEAPYNWFNFHDFWLEDGHAVGGRDAGVGAGGAGDRAGRSDGAIGSHHVG</sequence>
<evidence type="ECO:0000256" key="7">
    <source>
        <dbReference type="SAM" id="MobiDB-lite"/>
    </source>
</evidence>
<evidence type="ECO:0000256" key="2">
    <source>
        <dbReference type="ARBA" id="ARBA00022475"/>
    </source>
</evidence>
<gene>
    <name evidence="8" type="ORF">AACH06_11945</name>
</gene>
<keyword evidence="6" id="KW-0012">Acyltransferase</keyword>
<keyword evidence="4" id="KW-0808">Transferase</keyword>
<organism evidence="8 9">
    <name type="scientific">Ideonella lacteola</name>
    <dbReference type="NCBI Taxonomy" id="2984193"/>
    <lineage>
        <taxon>Bacteria</taxon>
        <taxon>Pseudomonadati</taxon>
        <taxon>Pseudomonadota</taxon>
        <taxon>Betaproteobacteria</taxon>
        <taxon>Burkholderiales</taxon>
        <taxon>Sphaerotilaceae</taxon>
        <taxon>Ideonella</taxon>
    </lineage>
</organism>
<reference evidence="8 9" key="1">
    <citation type="submission" date="2024-04" db="EMBL/GenBank/DDBJ databases">
        <title>Novel species of the genus Ideonella isolated from streams.</title>
        <authorList>
            <person name="Lu H."/>
        </authorList>
    </citation>
    <scope>NUCLEOTIDE SEQUENCE [LARGE SCALE GENOMIC DNA]</scope>
    <source>
        <strain evidence="8 9">DXS29W</strain>
    </source>
</reference>
<accession>A0ABU9BRH8</accession>
<dbReference type="CDD" id="cd07984">
    <property type="entry name" value="LPLAT_LABLAT-like"/>
    <property type="match status" value="1"/>
</dbReference>
<dbReference type="Proteomes" id="UP001371218">
    <property type="component" value="Unassembled WGS sequence"/>
</dbReference>
<evidence type="ECO:0000256" key="5">
    <source>
        <dbReference type="ARBA" id="ARBA00023136"/>
    </source>
</evidence>